<keyword evidence="1" id="KW-0472">Membrane</keyword>
<feature type="transmembrane region" description="Helical" evidence="1">
    <location>
        <begin position="21"/>
        <end position="39"/>
    </location>
</feature>
<accession>A0A1N6M7R7</accession>
<keyword evidence="1" id="KW-0812">Transmembrane</keyword>
<dbReference type="RefSeq" id="WP_074373887.1">
    <property type="nucleotide sequence ID" value="NZ_AP024907.1"/>
</dbReference>
<evidence type="ECO:0000313" key="3">
    <source>
        <dbReference type="Proteomes" id="UP000184774"/>
    </source>
</evidence>
<sequence length="190" mass="21926">MFDELFSNLAPILEVTIKTKEGLFGLMIVALSIVGTILFRKANEWIRFIIFLFLFVGVGLYGYAIIDDKNFTPPDREIEKQTEKANPESKTPVVSKHYEGWIYLGTYRDEKWIKPRFHNPKGMPQGEISVSQERPLMTMLPERKSFFSTEYDYGDKLVDIPPNAKVTVLKTEYIGRSRVYAKVVYIAKDA</sequence>
<organism evidence="2 3">
    <name type="scientific">Vibrio spartinae</name>
    <dbReference type="NCBI Taxonomy" id="1918945"/>
    <lineage>
        <taxon>Bacteria</taxon>
        <taxon>Pseudomonadati</taxon>
        <taxon>Pseudomonadota</taxon>
        <taxon>Gammaproteobacteria</taxon>
        <taxon>Vibrionales</taxon>
        <taxon>Vibrionaceae</taxon>
        <taxon>Vibrio</taxon>
    </lineage>
</organism>
<reference evidence="2 3" key="1">
    <citation type="submission" date="2016-12" db="EMBL/GenBank/DDBJ databases">
        <authorList>
            <person name="Song W.-J."/>
            <person name="Kurnit D.M."/>
        </authorList>
    </citation>
    <scope>NUCLEOTIDE SEQUENCE [LARGE SCALE GENOMIC DNA]</scope>
    <source>
        <strain evidence="2 3">CECT 9026</strain>
    </source>
</reference>
<proteinExistence type="predicted"/>
<dbReference type="EMBL" id="FSSB01000018">
    <property type="protein sequence ID" value="SIO95397.1"/>
    <property type="molecule type" value="Genomic_DNA"/>
</dbReference>
<gene>
    <name evidence="2" type="ORF">VSP9026_03140</name>
</gene>
<dbReference type="AlphaFoldDB" id="A0A1N6M7R7"/>
<feature type="transmembrane region" description="Helical" evidence="1">
    <location>
        <begin position="45"/>
        <end position="66"/>
    </location>
</feature>
<name>A0A1N6M7R7_9VIBR</name>
<dbReference type="Proteomes" id="UP000184774">
    <property type="component" value="Unassembled WGS sequence"/>
</dbReference>
<evidence type="ECO:0000313" key="2">
    <source>
        <dbReference type="EMBL" id="SIO95397.1"/>
    </source>
</evidence>
<evidence type="ECO:0000256" key="1">
    <source>
        <dbReference type="SAM" id="Phobius"/>
    </source>
</evidence>
<keyword evidence="1" id="KW-1133">Transmembrane helix</keyword>
<protein>
    <submittedName>
        <fullName evidence="2">Uncharacterized protein</fullName>
    </submittedName>
</protein>